<keyword evidence="5" id="KW-0547">Nucleotide-binding</keyword>
<dbReference type="PROSITE" id="PS50989">
    <property type="entry name" value="COA_CT_CTER"/>
    <property type="match status" value="1"/>
</dbReference>
<comment type="pathway">
    <text evidence="1">Lipid metabolism; malonyl-CoA biosynthesis; malonyl-CoA from acetyl-CoA: step 1/1.</text>
</comment>
<evidence type="ECO:0000256" key="3">
    <source>
        <dbReference type="ARBA" id="ARBA00022516"/>
    </source>
</evidence>
<protein>
    <recommendedName>
        <fullName evidence="2">acetyl-CoA carboxytransferase</fullName>
        <ecNumber evidence="2">2.1.3.15</ecNumber>
    </recommendedName>
</protein>
<dbReference type="PANTHER" id="PTHR42853">
    <property type="entry name" value="ACETYL-COENZYME A CARBOXYLASE CARBOXYL TRANSFERASE SUBUNIT ALPHA"/>
    <property type="match status" value="1"/>
</dbReference>
<evidence type="ECO:0000256" key="1">
    <source>
        <dbReference type="ARBA" id="ARBA00004956"/>
    </source>
</evidence>
<dbReference type="NCBIfam" id="NF041504">
    <property type="entry name" value="AccA_sub"/>
    <property type="match status" value="1"/>
</dbReference>
<keyword evidence="6" id="KW-0276">Fatty acid metabolism</keyword>
<evidence type="ECO:0000256" key="6">
    <source>
        <dbReference type="ARBA" id="ARBA00022832"/>
    </source>
</evidence>
<dbReference type="EC" id="2.1.3.15" evidence="2"/>
<evidence type="ECO:0000256" key="9">
    <source>
        <dbReference type="ARBA" id="ARBA00023160"/>
    </source>
</evidence>
<dbReference type="InterPro" id="IPR011763">
    <property type="entry name" value="COA_CT_C"/>
</dbReference>
<proteinExistence type="predicted"/>
<dbReference type="EMBL" id="FOCC01000004">
    <property type="protein sequence ID" value="SEM53959.1"/>
    <property type="molecule type" value="Genomic_DNA"/>
</dbReference>
<evidence type="ECO:0000256" key="5">
    <source>
        <dbReference type="ARBA" id="ARBA00022741"/>
    </source>
</evidence>
<dbReference type="InterPro" id="IPR029045">
    <property type="entry name" value="ClpP/crotonase-like_dom_sf"/>
</dbReference>
<dbReference type="SUPFAM" id="SSF52096">
    <property type="entry name" value="ClpP/crotonase"/>
    <property type="match status" value="1"/>
</dbReference>
<dbReference type="PRINTS" id="PR01069">
    <property type="entry name" value="ACCCTRFRASEA"/>
</dbReference>
<gene>
    <name evidence="12" type="ORF">SAMN05216431_10435</name>
</gene>
<reference evidence="12 13" key="1">
    <citation type="submission" date="2016-10" db="EMBL/GenBank/DDBJ databases">
        <authorList>
            <person name="Varghese N."/>
            <person name="Submissions S."/>
        </authorList>
    </citation>
    <scope>NUCLEOTIDE SEQUENCE [LARGE SCALE GENOMIC DNA]</scope>
    <source>
        <strain evidence="12 13">WC1T17</strain>
    </source>
</reference>
<evidence type="ECO:0000256" key="10">
    <source>
        <dbReference type="ARBA" id="ARBA00049152"/>
    </source>
</evidence>
<keyword evidence="9" id="KW-0275">Fatty acid biosynthesis</keyword>
<dbReference type="InterPro" id="IPR001095">
    <property type="entry name" value="Acetyl_CoA_COase_a_su"/>
</dbReference>
<keyword evidence="3" id="KW-0444">Lipid biosynthesis</keyword>
<dbReference type="Pfam" id="PF03255">
    <property type="entry name" value="ACCA"/>
    <property type="match status" value="1"/>
</dbReference>
<accession>A0ABY1AAJ9</accession>
<dbReference type="PANTHER" id="PTHR42853:SF3">
    <property type="entry name" value="ACETYL-COENZYME A CARBOXYLASE CARBOXYL TRANSFERASE SUBUNIT ALPHA, CHLOROPLASTIC"/>
    <property type="match status" value="1"/>
</dbReference>
<evidence type="ECO:0000313" key="13">
    <source>
        <dbReference type="Proteomes" id="UP000182089"/>
    </source>
</evidence>
<evidence type="ECO:0000256" key="2">
    <source>
        <dbReference type="ARBA" id="ARBA00011883"/>
    </source>
</evidence>
<evidence type="ECO:0000313" key="12">
    <source>
        <dbReference type="EMBL" id="SEM53959.1"/>
    </source>
</evidence>
<sequence length="260" mass="28652">MKLKKEKTAAEIVALSRAPEKITTDALIHYIFSNFIEMHGDRQGHDDPAIVAGIGLFRKRPVTIIATDKGQTPAERVAKNFGCPTPGGYRKALRLAKQAEKFKRPVIALVNTSGAYPGKSAEEQGQGEAIARNLLEFSNLKVPFITVIFGEGGSGGALALACGDEVWMLENSMYSVLSPEGFASILWKDSKRSDEACEVMQLTPRALLKHDVIEGIIPEHKSKRQTAAEIAKILEARLTALEKLTPEQLISRRHARYRKF</sequence>
<comment type="catalytic activity">
    <reaction evidence="10">
        <text>N(6)-carboxybiotinyl-L-lysyl-[protein] + acetyl-CoA = N(6)-biotinyl-L-lysyl-[protein] + malonyl-CoA</text>
        <dbReference type="Rhea" id="RHEA:54728"/>
        <dbReference type="Rhea" id="RHEA-COMP:10505"/>
        <dbReference type="Rhea" id="RHEA-COMP:10506"/>
        <dbReference type="ChEBI" id="CHEBI:57288"/>
        <dbReference type="ChEBI" id="CHEBI:57384"/>
        <dbReference type="ChEBI" id="CHEBI:83144"/>
        <dbReference type="ChEBI" id="CHEBI:83145"/>
        <dbReference type="EC" id="2.1.3.15"/>
    </reaction>
</comment>
<evidence type="ECO:0000256" key="8">
    <source>
        <dbReference type="ARBA" id="ARBA00023098"/>
    </source>
</evidence>
<comment type="caution">
    <text evidence="12">The sequence shown here is derived from an EMBL/GenBank/DDBJ whole genome shotgun (WGS) entry which is preliminary data.</text>
</comment>
<evidence type="ECO:0000259" key="11">
    <source>
        <dbReference type="PROSITE" id="PS50989"/>
    </source>
</evidence>
<dbReference type="Gene3D" id="3.90.226.10">
    <property type="entry name" value="2-enoyl-CoA Hydratase, Chain A, domain 1"/>
    <property type="match status" value="1"/>
</dbReference>
<keyword evidence="4 12" id="KW-0808">Transferase</keyword>
<feature type="domain" description="CoA carboxyltransferase C-terminal" evidence="11">
    <location>
        <begin position="1"/>
        <end position="240"/>
    </location>
</feature>
<evidence type="ECO:0000256" key="4">
    <source>
        <dbReference type="ARBA" id="ARBA00022679"/>
    </source>
</evidence>
<keyword evidence="7" id="KW-0067">ATP-binding</keyword>
<dbReference type="GO" id="GO:0016740">
    <property type="term" value="F:transferase activity"/>
    <property type="evidence" value="ECO:0007669"/>
    <property type="project" value="UniProtKB-KW"/>
</dbReference>
<dbReference type="Proteomes" id="UP000182089">
    <property type="component" value="Unassembled WGS sequence"/>
</dbReference>
<name>A0ABY1AAJ9_9LACO</name>
<organism evidence="12 13">
    <name type="scientific">Ligilactobacillus ruminis</name>
    <dbReference type="NCBI Taxonomy" id="1623"/>
    <lineage>
        <taxon>Bacteria</taxon>
        <taxon>Bacillati</taxon>
        <taxon>Bacillota</taxon>
        <taxon>Bacilli</taxon>
        <taxon>Lactobacillales</taxon>
        <taxon>Lactobacillaceae</taxon>
        <taxon>Ligilactobacillus</taxon>
    </lineage>
</organism>
<keyword evidence="8" id="KW-0443">Lipid metabolism</keyword>
<evidence type="ECO:0000256" key="7">
    <source>
        <dbReference type="ARBA" id="ARBA00022840"/>
    </source>
</evidence>